<dbReference type="GO" id="GO:0004674">
    <property type="term" value="F:protein serine/threonine kinase activity"/>
    <property type="evidence" value="ECO:0007669"/>
    <property type="project" value="UniProtKB-KW"/>
</dbReference>
<dbReference type="AlphaFoldDB" id="T1AUI9"/>
<gene>
    <name evidence="5" type="ORF">B1A_08924</name>
</gene>
<dbReference type="Pfam" id="PF03618">
    <property type="entry name" value="Kinase-PPPase"/>
    <property type="match status" value="1"/>
</dbReference>
<dbReference type="PANTHER" id="PTHR31756:SF3">
    <property type="entry name" value="PYRUVATE, PHOSPHATE DIKINASE REGULATORY PROTEIN 1, CHLOROPLASTIC"/>
    <property type="match status" value="1"/>
</dbReference>
<name>T1AUI9_9ZZZZ</name>
<dbReference type="EC" id="2.7.-.-" evidence="5"/>
<keyword evidence="3" id="KW-0547">Nucleotide-binding</keyword>
<sequence length="159" mass="17462">MLPFVDDENKARRAQTEINQAAGDDGVRPVVFSTLVNESLKVIVRDADALFMDLLGGFIGTLEAELHQTAGRVRGLAHGASDHDRYMSRIDAVNFTLQHDDGLAIEGYGRAELILLGVSRVGKTPTCLYLSMQHGLHTANYPLSLEEIQAQRLPPILRP</sequence>
<reference evidence="5" key="1">
    <citation type="submission" date="2013-08" db="EMBL/GenBank/DDBJ databases">
        <authorList>
            <person name="Mendez C."/>
            <person name="Richter M."/>
            <person name="Ferrer M."/>
            <person name="Sanchez J."/>
        </authorList>
    </citation>
    <scope>NUCLEOTIDE SEQUENCE</scope>
</reference>
<dbReference type="GO" id="GO:0005524">
    <property type="term" value="F:ATP binding"/>
    <property type="evidence" value="ECO:0007669"/>
    <property type="project" value="InterPro"/>
</dbReference>
<protein>
    <submittedName>
        <fullName evidence="5">Protein containing DUF299</fullName>
        <ecNumber evidence="5">2.7.-.-</ecNumber>
    </submittedName>
</protein>
<feature type="non-terminal residue" evidence="5">
    <location>
        <position position="159"/>
    </location>
</feature>
<keyword evidence="1" id="KW-0723">Serine/threonine-protein kinase</keyword>
<reference evidence="5" key="2">
    <citation type="journal article" date="2014" name="ISME J.">
        <title>Microbial stratification in low pH oxic and suboxic macroscopic growths along an acid mine drainage.</title>
        <authorList>
            <person name="Mendez-Garcia C."/>
            <person name="Mesa V."/>
            <person name="Sprenger R.R."/>
            <person name="Richter M."/>
            <person name="Diez M.S."/>
            <person name="Solano J."/>
            <person name="Bargiela R."/>
            <person name="Golyshina O.V."/>
            <person name="Manteca A."/>
            <person name="Ramos J.L."/>
            <person name="Gallego J.R."/>
            <person name="Llorente I."/>
            <person name="Martins Dos Santos V.A."/>
            <person name="Jensen O.N."/>
            <person name="Pelaez A.I."/>
            <person name="Sanchez J."/>
            <person name="Ferrer M."/>
        </authorList>
    </citation>
    <scope>NUCLEOTIDE SEQUENCE</scope>
</reference>
<evidence type="ECO:0000256" key="3">
    <source>
        <dbReference type="ARBA" id="ARBA00022741"/>
    </source>
</evidence>
<evidence type="ECO:0000256" key="4">
    <source>
        <dbReference type="ARBA" id="ARBA00022777"/>
    </source>
</evidence>
<accession>T1AUI9</accession>
<evidence type="ECO:0000256" key="2">
    <source>
        <dbReference type="ARBA" id="ARBA00022679"/>
    </source>
</evidence>
<dbReference type="InterPro" id="IPR005177">
    <property type="entry name" value="Kinase-pyrophosphorylase"/>
</dbReference>
<dbReference type="EMBL" id="AUZX01006356">
    <property type="protein sequence ID" value="EQD64301.1"/>
    <property type="molecule type" value="Genomic_DNA"/>
</dbReference>
<organism evidence="5">
    <name type="scientific">mine drainage metagenome</name>
    <dbReference type="NCBI Taxonomy" id="410659"/>
    <lineage>
        <taxon>unclassified sequences</taxon>
        <taxon>metagenomes</taxon>
        <taxon>ecological metagenomes</taxon>
    </lineage>
</organism>
<proteinExistence type="predicted"/>
<keyword evidence="2 5" id="KW-0808">Transferase</keyword>
<dbReference type="PANTHER" id="PTHR31756">
    <property type="entry name" value="PYRUVATE, PHOSPHATE DIKINASE REGULATORY PROTEIN 1, CHLOROPLASTIC"/>
    <property type="match status" value="1"/>
</dbReference>
<evidence type="ECO:0000256" key="1">
    <source>
        <dbReference type="ARBA" id="ARBA00022527"/>
    </source>
</evidence>
<comment type="caution">
    <text evidence="5">The sequence shown here is derived from an EMBL/GenBank/DDBJ whole genome shotgun (WGS) entry which is preliminary data.</text>
</comment>
<evidence type="ECO:0000313" key="5">
    <source>
        <dbReference type="EMBL" id="EQD64301.1"/>
    </source>
</evidence>
<keyword evidence="4" id="KW-0418">Kinase</keyword>